<reference evidence="1 2" key="1">
    <citation type="submission" date="2019-04" db="EMBL/GenBank/DDBJ databases">
        <title>Genome sequencing of Clostridium botulinum Groups I-IV and Clostridium butyricum.</title>
        <authorList>
            <person name="Brunt J."/>
            <person name="Van Vliet A.H.M."/>
            <person name="Stringer S.C."/>
            <person name="Carter A.T."/>
            <person name="Peck M.W."/>
        </authorList>
    </citation>
    <scope>NUCLEOTIDE SEQUENCE [LARGE SCALE GENOMIC DNA]</scope>
    <source>
        <strain evidence="1 2">Colworth BL30</strain>
    </source>
</reference>
<dbReference type="AlphaFoldDB" id="A0A846J696"/>
<organism evidence="1 2">
    <name type="scientific">Clostridium botulinum</name>
    <dbReference type="NCBI Taxonomy" id="1491"/>
    <lineage>
        <taxon>Bacteria</taxon>
        <taxon>Bacillati</taxon>
        <taxon>Bacillota</taxon>
        <taxon>Clostridia</taxon>
        <taxon>Eubacteriales</taxon>
        <taxon>Clostridiaceae</taxon>
        <taxon>Clostridium</taxon>
    </lineage>
</organism>
<dbReference type="Proteomes" id="UP000480039">
    <property type="component" value="Unassembled WGS sequence"/>
</dbReference>
<evidence type="ECO:0000313" key="2">
    <source>
        <dbReference type="Proteomes" id="UP000480039"/>
    </source>
</evidence>
<protein>
    <submittedName>
        <fullName evidence="1">Uncharacterized protein</fullName>
    </submittedName>
</protein>
<sequence>MIRFKETYKSNYSSLLDTEEKNDKYKITLEYKGKSIIFHSKYSLIKIKNRQENEKYDIQLKESEWEL</sequence>
<comment type="caution">
    <text evidence="1">The sequence shown here is derived from an EMBL/GenBank/DDBJ whole genome shotgun (WGS) entry which is preliminary data.</text>
</comment>
<name>A0A846J696_CLOBO</name>
<proteinExistence type="predicted"/>
<evidence type="ECO:0000313" key="1">
    <source>
        <dbReference type="EMBL" id="NFJ08740.1"/>
    </source>
</evidence>
<dbReference type="EMBL" id="SWQE01000004">
    <property type="protein sequence ID" value="NFJ08740.1"/>
    <property type="molecule type" value="Genomic_DNA"/>
</dbReference>
<gene>
    <name evidence="1" type="ORF">FC871_09680</name>
</gene>
<accession>A0A846J696</accession>